<dbReference type="InterPro" id="IPR004413">
    <property type="entry name" value="GatB"/>
</dbReference>
<comment type="subcellular location">
    <subcellularLocation>
        <location evidence="7">Mitochondrion</location>
    </subcellularLocation>
</comment>
<protein>
    <recommendedName>
        <fullName evidence="7">Glutamyl-tRNA(Gln) amidotransferase subunit B, mitochondrial</fullName>
        <shortName evidence="7">Glu-AdT subunit B</shortName>
        <ecNumber evidence="7">6.3.5.-</ecNumber>
    </recommendedName>
</protein>
<dbReference type="GO" id="GO:0050567">
    <property type="term" value="F:glutaminyl-tRNA synthase (glutamine-hydrolyzing) activity"/>
    <property type="evidence" value="ECO:0007669"/>
    <property type="project" value="UniProtKB-UniRule"/>
</dbReference>
<dbReference type="InterPro" id="IPR014746">
    <property type="entry name" value="Gln_synth/guanido_kin_cat_dom"/>
</dbReference>
<feature type="compositionally biased region" description="Low complexity" evidence="8">
    <location>
        <begin position="305"/>
        <end position="316"/>
    </location>
</feature>
<evidence type="ECO:0000256" key="1">
    <source>
        <dbReference type="ARBA" id="ARBA00005306"/>
    </source>
</evidence>
<dbReference type="Gene3D" id="1.10.10.410">
    <property type="match status" value="1"/>
</dbReference>
<comment type="similarity">
    <text evidence="1 7">Belongs to the GatB/GatE family. GatB subfamily.</text>
</comment>
<keyword evidence="11" id="KW-1185">Reference proteome</keyword>
<dbReference type="InterPro" id="IPR003789">
    <property type="entry name" value="Asn/Gln_tRNA_amidoTrase-B-like"/>
</dbReference>
<dbReference type="HAMAP" id="MF_00121">
    <property type="entry name" value="GatB"/>
    <property type="match status" value="1"/>
</dbReference>
<dbReference type="GO" id="GO:0005739">
    <property type="term" value="C:mitochondrion"/>
    <property type="evidence" value="ECO:0007669"/>
    <property type="project" value="UniProtKB-SubCell"/>
</dbReference>
<dbReference type="GO" id="GO:0005524">
    <property type="term" value="F:ATP binding"/>
    <property type="evidence" value="ECO:0007669"/>
    <property type="project" value="UniProtKB-KW"/>
</dbReference>
<reference evidence="10 11" key="1">
    <citation type="submission" date="2024-10" db="EMBL/GenBank/DDBJ databases">
        <title>Updated reference genomes for cyclostephanoid diatoms.</title>
        <authorList>
            <person name="Roberts W.R."/>
            <person name="Alverson A.J."/>
        </authorList>
    </citation>
    <scope>NUCLEOTIDE SEQUENCE [LARGE SCALE GENOMIC DNA]</scope>
    <source>
        <strain evidence="10 11">AJA232-27</strain>
    </source>
</reference>
<dbReference type="PANTHER" id="PTHR11659">
    <property type="entry name" value="GLUTAMYL-TRNA GLN AMIDOTRANSFERASE SUBUNIT B MITOCHONDRIAL AND PROKARYOTIC PET112-RELATED"/>
    <property type="match status" value="1"/>
</dbReference>
<keyword evidence="5 7" id="KW-0648">Protein biosynthesis</keyword>
<feature type="compositionally biased region" description="Basic residues" evidence="8">
    <location>
        <begin position="233"/>
        <end position="242"/>
    </location>
</feature>
<dbReference type="InterPro" id="IPR023168">
    <property type="entry name" value="GatB_Yqey_C_2"/>
</dbReference>
<feature type="compositionally biased region" description="Basic and acidic residues" evidence="8">
    <location>
        <begin position="248"/>
        <end position="259"/>
    </location>
</feature>
<evidence type="ECO:0000256" key="6">
    <source>
        <dbReference type="ARBA" id="ARBA00047913"/>
    </source>
</evidence>
<dbReference type="Pfam" id="PF02934">
    <property type="entry name" value="GatB_N"/>
    <property type="match status" value="1"/>
</dbReference>
<evidence type="ECO:0000256" key="2">
    <source>
        <dbReference type="ARBA" id="ARBA00022598"/>
    </source>
</evidence>
<gene>
    <name evidence="10" type="ORF">ACHAWU_009709</name>
</gene>
<evidence type="ECO:0000256" key="7">
    <source>
        <dbReference type="HAMAP-Rule" id="MF_03147"/>
    </source>
</evidence>
<dbReference type="EMBL" id="JALLBG020000092">
    <property type="protein sequence ID" value="KAL3765741.1"/>
    <property type="molecule type" value="Genomic_DNA"/>
</dbReference>
<comment type="caution">
    <text evidence="10">The sequence shown here is derived from an EMBL/GenBank/DDBJ whole genome shotgun (WGS) entry which is preliminary data.</text>
</comment>
<dbReference type="EC" id="6.3.5.-" evidence="7"/>
<comment type="function">
    <text evidence="7">Allows the formation of correctly charged Gln-tRNA(Gln) through the transamidation of misacylated Glu-tRNA(Gln) in the mitochondria. The reaction takes place in the presence of glutamine and ATP through an activated gamma-phospho-Glu-tRNA(Gln).</text>
</comment>
<dbReference type="InterPro" id="IPR018027">
    <property type="entry name" value="Asn/Gln_amidotransferase"/>
</dbReference>
<feature type="domain" description="Asn/Gln amidotransferase" evidence="9">
    <location>
        <begin position="542"/>
        <end position="728"/>
    </location>
</feature>
<dbReference type="GO" id="GO:0070681">
    <property type="term" value="P:glutaminyl-tRNAGln biosynthesis via transamidation"/>
    <property type="evidence" value="ECO:0007669"/>
    <property type="project" value="UniProtKB-UniRule"/>
</dbReference>
<feature type="region of interest" description="Disordered" evidence="8">
    <location>
        <begin position="296"/>
        <end position="316"/>
    </location>
</feature>
<accession>A0ABD3MUY1</accession>
<comment type="subunit">
    <text evidence="7">Subunit of the heterotrimeric GatCAB amidotransferase (AdT) complex, composed of A, B and C subunits.</text>
</comment>
<feature type="region of interest" description="Disordered" evidence="8">
    <location>
        <begin position="388"/>
        <end position="408"/>
    </location>
</feature>
<comment type="catalytic activity">
    <reaction evidence="6 7">
        <text>L-glutamyl-tRNA(Gln) + L-glutamine + ATP + H2O = L-glutaminyl-tRNA(Gln) + L-glutamate + ADP + phosphate + H(+)</text>
        <dbReference type="Rhea" id="RHEA:17521"/>
        <dbReference type="Rhea" id="RHEA-COMP:9681"/>
        <dbReference type="Rhea" id="RHEA-COMP:9684"/>
        <dbReference type="ChEBI" id="CHEBI:15377"/>
        <dbReference type="ChEBI" id="CHEBI:15378"/>
        <dbReference type="ChEBI" id="CHEBI:29985"/>
        <dbReference type="ChEBI" id="CHEBI:30616"/>
        <dbReference type="ChEBI" id="CHEBI:43474"/>
        <dbReference type="ChEBI" id="CHEBI:58359"/>
        <dbReference type="ChEBI" id="CHEBI:78520"/>
        <dbReference type="ChEBI" id="CHEBI:78521"/>
        <dbReference type="ChEBI" id="CHEBI:456216"/>
    </reaction>
</comment>
<dbReference type="GO" id="GO:0030956">
    <property type="term" value="C:glutamyl-tRNA(Gln) amidotransferase complex"/>
    <property type="evidence" value="ECO:0007669"/>
    <property type="project" value="UniProtKB-UniRule"/>
</dbReference>
<dbReference type="Proteomes" id="UP001530293">
    <property type="component" value="Unassembled WGS sequence"/>
</dbReference>
<proteinExistence type="inferred from homology"/>
<evidence type="ECO:0000256" key="8">
    <source>
        <dbReference type="SAM" id="MobiDB-lite"/>
    </source>
</evidence>
<organism evidence="10 11">
    <name type="scientific">Discostella pseudostelligera</name>
    <dbReference type="NCBI Taxonomy" id="259834"/>
    <lineage>
        <taxon>Eukaryota</taxon>
        <taxon>Sar</taxon>
        <taxon>Stramenopiles</taxon>
        <taxon>Ochrophyta</taxon>
        <taxon>Bacillariophyta</taxon>
        <taxon>Coscinodiscophyceae</taxon>
        <taxon>Thalassiosirophycidae</taxon>
        <taxon>Stephanodiscales</taxon>
        <taxon>Stephanodiscaceae</taxon>
        <taxon>Discostella</taxon>
    </lineage>
</organism>
<keyword evidence="3 7" id="KW-0547">Nucleotide-binding</keyword>
<dbReference type="GO" id="GO:0032543">
    <property type="term" value="P:mitochondrial translation"/>
    <property type="evidence" value="ECO:0007669"/>
    <property type="project" value="UniProtKB-UniRule"/>
</dbReference>
<keyword evidence="4 7" id="KW-0067">ATP-binding</keyword>
<keyword evidence="7" id="KW-0496">Mitochondrion</keyword>
<dbReference type="AlphaFoldDB" id="A0ABD3MUY1"/>
<dbReference type="PANTHER" id="PTHR11659:SF0">
    <property type="entry name" value="GLUTAMYL-TRNA(GLN) AMIDOTRANSFERASE SUBUNIT B, MITOCHONDRIAL"/>
    <property type="match status" value="1"/>
</dbReference>
<dbReference type="InterPro" id="IPR017959">
    <property type="entry name" value="Asn/Gln-tRNA_amidoTrfase_suB/E"/>
</dbReference>
<feature type="region of interest" description="Disordered" evidence="8">
    <location>
        <begin position="218"/>
        <end position="259"/>
    </location>
</feature>
<dbReference type="Pfam" id="PF02637">
    <property type="entry name" value="GatB_Yqey"/>
    <property type="match status" value="1"/>
</dbReference>
<evidence type="ECO:0000259" key="9">
    <source>
        <dbReference type="SMART" id="SM00845"/>
    </source>
</evidence>
<dbReference type="SMART" id="SM00845">
    <property type="entry name" value="GatB_Yqey"/>
    <property type="match status" value="1"/>
</dbReference>
<name>A0ABD3MUY1_9STRA</name>
<sequence length="735" mass="80734">MFWSKFIVHHRHCRRSPSPSIIVQCYCYCRFASSSVSSIATSTSPTPTLRYDRDSGIIFLENDSDTSSSKTFATPPSTRLPLYQTVIGIEIHAQLMVPTKLFSSAPTRHRRIHDGLNSDHYDDGSTPNENVHAIDIAYPGTLPQPISTSTINASLLSAIVLNCNNIHTISRFERKHYFYGDLPQGYQITQQRWPIARDGLVVFLPHVATRSNAKLIVDGAGAGEGGDDDGVPIRRRGMRNRRGVQENNHPDESDNDVDERNCQTRELIESLSSKSSSTSSPPDPVQLRIERIQIEQDTGRTIVGSSSSSSSPVSHYSYVDHNRTGCALIEIVSHPDLRSAHEAAGAVSRIRKLLQMANVCDGKMEEGSLRCDLNVSIAPIDIDDVIGGDEESDRSAGGAQNTRMVLPPNTGHRVEVKNLNSIRQIIAATEYEALRQSKLAQLGTPTGRETRTLVVGSGGMADETVCIRAKGDAVDYRFMPEPDLPPLILDEETLGCTLDEYVDKLRTELGESPEDAASRLVQDYGLTMDVAGVITGDTRAILLFEETVKFAKNEYLLLKNCDDDDIDGDENMLSTLAANWLCNDLFALAKTSTSANEGNIQSTVSLLDYSSIDGQRLGGLIAMVAHGSLTSSMAKKVLNIMFVEGGRDHPRDIATANGWQVVSDKKTLIQLCNSVVFDPKNASQLEQYKTGEERKRWKIEKYFVGKIMAASKGNAHPELMKEALSTVLEKACIDS</sequence>
<evidence type="ECO:0000313" key="10">
    <source>
        <dbReference type="EMBL" id="KAL3765741.1"/>
    </source>
</evidence>
<evidence type="ECO:0000313" key="11">
    <source>
        <dbReference type="Proteomes" id="UP001530293"/>
    </source>
</evidence>
<dbReference type="SUPFAM" id="SSF89095">
    <property type="entry name" value="GatB/YqeY motif"/>
    <property type="match status" value="1"/>
</dbReference>
<keyword evidence="2 7" id="KW-0436">Ligase</keyword>
<dbReference type="InterPro" id="IPR006075">
    <property type="entry name" value="Asn/Gln-tRNA_Trfase_suB/E_cat"/>
</dbReference>
<evidence type="ECO:0000256" key="4">
    <source>
        <dbReference type="ARBA" id="ARBA00022840"/>
    </source>
</evidence>
<evidence type="ECO:0000256" key="3">
    <source>
        <dbReference type="ARBA" id="ARBA00022741"/>
    </source>
</evidence>
<dbReference type="SUPFAM" id="SSF55931">
    <property type="entry name" value="Glutamine synthetase/guanido kinase"/>
    <property type="match status" value="2"/>
</dbReference>
<evidence type="ECO:0000256" key="5">
    <source>
        <dbReference type="ARBA" id="ARBA00022917"/>
    </source>
</evidence>